<comment type="caution">
    <text evidence="1">The sequence shown here is derived from an EMBL/GenBank/DDBJ whole genome shotgun (WGS) entry which is preliminary data.</text>
</comment>
<dbReference type="RefSeq" id="WP_167694776.1">
    <property type="nucleotide sequence ID" value="NZ_JAATLL010000001.1"/>
</dbReference>
<evidence type="ECO:0000313" key="2">
    <source>
        <dbReference type="Proteomes" id="UP000778951"/>
    </source>
</evidence>
<dbReference type="EMBL" id="JAATLM010000001">
    <property type="protein sequence ID" value="NIZ68686.1"/>
    <property type="molecule type" value="Genomic_DNA"/>
</dbReference>
<sequence>MAVEIGLGARIGFEGALTSVTFPLRIPYQEGQLGLDYLQPINGAVTGGLFMDFRLTPKFSITPALNVSVNRKSTYSMLFIDTKTNEQTQLDETITAVTHSFDAEILLKYHAKWWYFGFGAGVSLNTKPTLTYNTTEEGARIFPEIDNTKAHWGANVIFDTGYYFPIDYFQRHHILLGWRTTFDVKGIIDSVKIQTDPYDTNTNIYAISWASMALSLGYVFYIR</sequence>
<accession>A0A968GF45</accession>
<organism evidence="1 2">
    <name type="scientific">Entomospira culicis</name>
    <dbReference type="NCBI Taxonomy" id="2719989"/>
    <lineage>
        <taxon>Bacteria</taxon>
        <taxon>Pseudomonadati</taxon>
        <taxon>Spirochaetota</taxon>
        <taxon>Spirochaetia</taxon>
        <taxon>Spirochaetales</taxon>
        <taxon>Spirochaetaceae</taxon>
        <taxon>Entomospira</taxon>
    </lineage>
</organism>
<keyword evidence="2" id="KW-1185">Reference proteome</keyword>
<gene>
    <name evidence="1" type="ORF">HCT48_00410</name>
</gene>
<dbReference type="Proteomes" id="UP000778951">
    <property type="component" value="Unassembled WGS sequence"/>
</dbReference>
<dbReference type="AlphaFoldDB" id="A0A968GF45"/>
<reference evidence="1" key="1">
    <citation type="submission" date="2020-03" db="EMBL/GenBank/DDBJ databases">
        <title>Spirochaetal bacteria isolated from arthropods constitute a novel genus Entomospira genus novum within the order Spirochaetales.</title>
        <authorList>
            <person name="Grana-Miraglia L."/>
            <person name="Sikutova S."/>
            <person name="Fingerle V."/>
            <person name="Sing A."/>
            <person name="Castillo-Ramirez S."/>
            <person name="Margos G."/>
            <person name="Rudolf I."/>
        </authorList>
    </citation>
    <scope>NUCLEOTIDE SEQUENCE</scope>
    <source>
        <strain evidence="1">BR149</strain>
    </source>
</reference>
<proteinExistence type="predicted"/>
<evidence type="ECO:0000313" key="1">
    <source>
        <dbReference type="EMBL" id="NIZ68686.1"/>
    </source>
</evidence>
<protein>
    <submittedName>
        <fullName evidence="1">PorT family protein</fullName>
    </submittedName>
</protein>
<name>A0A968GF45_9SPIO</name>